<gene>
    <name evidence="8" type="primary">guaC</name>
    <name evidence="13" type="ORF">KDM89_13385</name>
</gene>
<evidence type="ECO:0000256" key="11">
    <source>
        <dbReference type="RuleBase" id="RU003929"/>
    </source>
</evidence>
<dbReference type="GO" id="GO:0046872">
    <property type="term" value="F:metal ion binding"/>
    <property type="evidence" value="ECO:0007669"/>
    <property type="project" value="UniProtKB-KW"/>
</dbReference>
<feature type="binding site" evidence="8 10">
    <location>
        <position position="182"/>
    </location>
    <ligand>
        <name>K(+)</name>
        <dbReference type="ChEBI" id="CHEBI:29103"/>
    </ligand>
</feature>
<evidence type="ECO:0000256" key="2">
    <source>
        <dbReference type="ARBA" id="ARBA00022857"/>
    </source>
</evidence>
<dbReference type="FunFam" id="3.20.20.70:FF:000012">
    <property type="entry name" value="GMP reductase"/>
    <property type="match status" value="1"/>
</dbReference>
<dbReference type="CDD" id="cd00381">
    <property type="entry name" value="IMPDH"/>
    <property type="match status" value="1"/>
</dbReference>
<comment type="subunit">
    <text evidence="8">Homotetramer.</text>
</comment>
<evidence type="ECO:0000313" key="13">
    <source>
        <dbReference type="EMBL" id="MBR7783140.1"/>
    </source>
</evidence>
<dbReference type="EMBL" id="JAGSPN010000010">
    <property type="protein sequence ID" value="MBR7783140.1"/>
    <property type="molecule type" value="Genomic_DNA"/>
</dbReference>
<dbReference type="AlphaFoldDB" id="A0A941DNQ1"/>
<feature type="active site" description="Thioimidate intermediate" evidence="8 9">
    <location>
        <position position="185"/>
    </location>
</feature>
<dbReference type="NCBIfam" id="TIGR01305">
    <property type="entry name" value="GMP_reduct_1"/>
    <property type="match status" value="1"/>
</dbReference>
<dbReference type="RefSeq" id="WP_212688437.1">
    <property type="nucleotide sequence ID" value="NZ_JAGSPN010000010.1"/>
</dbReference>
<dbReference type="Proteomes" id="UP000680067">
    <property type="component" value="Unassembled WGS sequence"/>
</dbReference>
<sequence>MHIEESLKLDFKDVLIRPKRSTLTSRAQVELEREFIFRHSQRHYRGVPVIAANMDTTGTLEMANALEPHGLSVALHKHYDVETLVRFFTGLQNKSAVFYSMGITPADYEKFTTVMKQAGSAIEYVCIDVANGYTETFIEFVKKVRQTYPQLTIMAGNVVTGDITEELILAGADIVKVGIGPGSVCTTRKMTGVGYPQLSAIIECADAAHGLGGQICADGGCVVPGDLAKAFGGGADFIMLGGMLAGHDECAGDLVERDGQQYKRFYGMSSKAAMDKYAGGVAKYRASEGKEVLVPYRGPVEQTVQDILGGVRSACTYVGAHKLKELTKRTTFVRVTQQLNESLGKS</sequence>
<dbReference type="PANTHER" id="PTHR43170:SF5">
    <property type="entry name" value="GMP REDUCTASE"/>
    <property type="match status" value="1"/>
</dbReference>
<feature type="domain" description="IMP dehydrogenase/GMP reductase" evidence="12">
    <location>
        <begin position="9"/>
        <end position="338"/>
    </location>
</feature>
<feature type="binding site" evidence="8">
    <location>
        <begin position="215"/>
        <end position="238"/>
    </location>
    <ligand>
        <name>NADP(+)</name>
        <dbReference type="ChEBI" id="CHEBI:58349"/>
    </ligand>
</feature>
<dbReference type="InterPro" id="IPR015875">
    <property type="entry name" value="IMP_DH/GMP_Rdtase_CS"/>
</dbReference>
<reference evidence="13" key="1">
    <citation type="submission" date="2021-04" db="EMBL/GenBank/DDBJ databases">
        <title>novel species isolated from subtropical streams in China.</title>
        <authorList>
            <person name="Lu H."/>
        </authorList>
    </citation>
    <scope>NUCLEOTIDE SEQUENCE</scope>
    <source>
        <strain evidence="13">LFS511W</strain>
    </source>
</reference>
<dbReference type="InterPro" id="IPR013785">
    <property type="entry name" value="Aldolase_TIM"/>
</dbReference>
<comment type="function">
    <text evidence="5 8 11">Catalyzes the irreversible NADPH-dependent deamination of GMP to IMP. It functions in the conversion of nucleobase, nucleoside and nucleotide derivatives of G to A nucleotides, and in maintaining the intracellular balance of A and G nucleotides.</text>
</comment>
<dbReference type="EC" id="1.7.1.7" evidence="8"/>
<dbReference type="InterPro" id="IPR050139">
    <property type="entry name" value="GMP_reductase"/>
</dbReference>
<evidence type="ECO:0000256" key="4">
    <source>
        <dbReference type="ARBA" id="ARBA00023002"/>
    </source>
</evidence>
<dbReference type="PROSITE" id="PS00487">
    <property type="entry name" value="IMP_DH_GMP_RED"/>
    <property type="match status" value="1"/>
</dbReference>
<name>A0A941DNQ1_9BURK</name>
<keyword evidence="1 8" id="KW-0479">Metal-binding</keyword>
<dbReference type="GO" id="GO:0006163">
    <property type="term" value="P:purine nucleotide metabolic process"/>
    <property type="evidence" value="ECO:0007669"/>
    <property type="project" value="UniProtKB-UniRule"/>
</dbReference>
<protein>
    <recommendedName>
        <fullName evidence="8">GMP reductase</fullName>
        <ecNumber evidence="8">1.7.1.7</ecNumber>
    </recommendedName>
    <alternativeName>
        <fullName evidence="8">Guanosine 5'-monophosphate oxidoreductase</fullName>
        <shortName evidence="8">Guanosine monophosphate reductase</shortName>
    </alternativeName>
</protein>
<evidence type="ECO:0000256" key="6">
    <source>
        <dbReference type="ARBA" id="ARBA00048616"/>
    </source>
</evidence>
<dbReference type="SMART" id="SM01240">
    <property type="entry name" value="IMPDH"/>
    <property type="match status" value="1"/>
</dbReference>
<keyword evidence="4 8" id="KW-0560">Oxidoreductase</keyword>
<evidence type="ECO:0000256" key="8">
    <source>
        <dbReference type="HAMAP-Rule" id="MF_00596"/>
    </source>
</evidence>
<dbReference type="Gene3D" id="3.20.20.70">
    <property type="entry name" value="Aldolase class I"/>
    <property type="match status" value="1"/>
</dbReference>
<dbReference type="HAMAP" id="MF_00596">
    <property type="entry name" value="GMP_reduct_type1"/>
    <property type="match status" value="1"/>
</dbReference>
<evidence type="ECO:0000256" key="3">
    <source>
        <dbReference type="ARBA" id="ARBA00022958"/>
    </source>
</evidence>
<comment type="catalytic activity">
    <reaction evidence="6 8 11">
        <text>IMP + NH4(+) + NADP(+) = GMP + NADPH + 2 H(+)</text>
        <dbReference type="Rhea" id="RHEA:17185"/>
        <dbReference type="ChEBI" id="CHEBI:15378"/>
        <dbReference type="ChEBI" id="CHEBI:28938"/>
        <dbReference type="ChEBI" id="CHEBI:57783"/>
        <dbReference type="ChEBI" id="CHEBI:58053"/>
        <dbReference type="ChEBI" id="CHEBI:58115"/>
        <dbReference type="ChEBI" id="CHEBI:58349"/>
        <dbReference type="EC" id="1.7.1.7"/>
    </reaction>
</comment>
<evidence type="ECO:0000256" key="1">
    <source>
        <dbReference type="ARBA" id="ARBA00022723"/>
    </source>
</evidence>
<dbReference type="NCBIfam" id="NF003470">
    <property type="entry name" value="PRK05096.1"/>
    <property type="match status" value="1"/>
</dbReference>
<comment type="caution">
    <text evidence="13">The sequence shown here is derived from an EMBL/GenBank/DDBJ whole genome shotgun (WGS) entry which is preliminary data.</text>
</comment>
<keyword evidence="3 8" id="KW-0630">Potassium</keyword>
<dbReference type="PANTHER" id="PTHR43170">
    <property type="entry name" value="GMP REDUCTASE"/>
    <property type="match status" value="1"/>
</dbReference>
<dbReference type="GO" id="GO:0003920">
    <property type="term" value="F:GMP reductase activity"/>
    <property type="evidence" value="ECO:0007669"/>
    <property type="project" value="UniProtKB-UniRule"/>
</dbReference>
<dbReference type="InterPro" id="IPR005993">
    <property type="entry name" value="GMPR"/>
</dbReference>
<feature type="binding site" evidence="8 10">
    <location>
        <position position="180"/>
    </location>
    <ligand>
        <name>K(+)</name>
        <dbReference type="ChEBI" id="CHEBI:29103"/>
    </ligand>
</feature>
<evidence type="ECO:0000259" key="12">
    <source>
        <dbReference type="Pfam" id="PF00478"/>
    </source>
</evidence>
<accession>A0A941DNQ1</accession>
<dbReference type="Pfam" id="PF00478">
    <property type="entry name" value="IMPDH"/>
    <property type="match status" value="1"/>
</dbReference>
<dbReference type="GO" id="GO:1902560">
    <property type="term" value="C:GMP reductase complex"/>
    <property type="evidence" value="ECO:0007669"/>
    <property type="project" value="InterPro"/>
</dbReference>
<comment type="similarity">
    <text evidence="7 8">Belongs to the IMPDH/GMPR family. GuaC type 1 subfamily.</text>
</comment>
<dbReference type="SUPFAM" id="SSF51412">
    <property type="entry name" value="Inosine monophosphate dehydrogenase (IMPDH)"/>
    <property type="match status" value="1"/>
</dbReference>
<evidence type="ECO:0000313" key="14">
    <source>
        <dbReference type="Proteomes" id="UP000680067"/>
    </source>
</evidence>
<evidence type="ECO:0000256" key="7">
    <source>
        <dbReference type="ARBA" id="ARBA00061520"/>
    </source>
</evidence>
<evidence type="ECO:0000256" key="9">
    <source>
        <dbReference type="PIRSR" id="PIRSR000235-1"/>
    </source>
</evidence>
<evidence type="ECO:0000256" key="5">
    <source>
        <dbReference type="ARBA" id="ARBA00037691"/>
    </source>
</evidence>
<dbReference type="InterPro" id="IPR001093">
    <property type="entry name" value="IMP_DH_GMPRt"/>
</dbReference>
<evidence type="ECO:0000256" key="10">
    <source>
        <dbReference type="PIRSR" id="PIRSR000235-3"/>
    </source>
</evidence>
<organism evidence="13 14">
    <name type="scientific">Undibacterium luofuense</name>
    <dbReference type="NCBI Taxonomy" id="2828733"/>
    <lineage>
        <taxon>Bacteria</taxon>
        <taxon>Pseudomonadati</taxon>
        <taxon>Pseudomonadota</taxon>
        <taxon>Betaproteobacteria</taxon>
        <taxon>Burkholderiales</taxon>
        <taxon>Oxalobacteraceae</taxon>
        <taxon>Undibacterium</taxon>
    </lineage>
</organism>
<proteinExistence type="inferred from homology"/>
<keyword evidence="14" id="KW-1185">Reference proteome</keyword>
<keyword evidence="2 8" id="KW-0521">NADP</keyword>
<comment type="caution">
    <text evidence="8">Lacks conserved residue(s) required for the propagation of feature annotation.</text>
</comment>
<dbReference type="PIRSF" id="PIRSF000235">
    <property type="entry name" value="GMP_reductase"/>
    <property type="match status" value="1"/>
</dbReference>